<name>A0AA38LVS2_9TREE</name>
<evidence type="ECO:0000313" key="3">
    <source>
        <dbReference type="EMBL" id="KAI9635701.1"/>
    </source>
</evidence>
<organism evidence="3 4">
    <name type="scientific">Dioszegia hungarica</name>
    <dbReference type="NCBI Taxonomy" id="4972"/>
    <lineage>
        <taxon>Eukaryota</taxon>
        <taxon>Fungi</taxon>
        <taxon>Dikarya</taxon>
        <taxon>Basidiomycota</taxon>
        <taxon>Agaricomycotina</taxon>
        <taxon>Tremellomycetes</taxon>
        <taxon>Tremellales</taxon>
        <taxon>Bulleribasidiaceae</taxon>
        <taxon>Dioszegia</taxon>
    </lineage>
</organism>
<sequence>MPPTRAASSSSSPEPAAKRRKRSSPSASPLQDIADAGDRFGDEYGAKWAEWPAPRSQMTAASEFIRDIVKHKRSVLLVPDKDADGLSAGTILYQSLVHLGLPTDRIQVHHLSKGTNVHSQKEAERIEAYNTDKIVVLDQGSRPGEPIAPARDETPRVLIIDHHQSAEWPDQSLVLTACNTPPIATAALLTYSLVRDLHPRIRPEEGWRALVGVFGDLGPSEAKWGKAPWPAELGDMLKSVADKSSVGSKNVSDAVAAVNAPRRTADYNVPRAWDIMLQAKGPKDIANHAYLKLCKIDVKDETEKWARTAPKFSLDGRVAVVTIDSAFQIHPVIATRWAGNLGRKSKKLIMVMCANMGYNPDPAKVSFSCRIAASLRDLPDEERPNLIALLKEYGDMIPGFRERVGEDFARGHKEATGGIIQKVSSPFCFCL</sequence>
<dbReference type="SUPFAM" id="SSF64182">
    <property type="entry name" value="DHH phosphoesterases"/>
    <property type="match status" value="1"/>
</dbReference>
<dbReference type="InterPro" id="IPR001667">
    <property type="entry name" value="DDH_dom"/>
</dbReference>
<feature type="domain" description="DDH" evidence="2">
    <location>
        <begin position="75"/>
        <end position="194"/>
    </location>
</feature>
<dbReference type="EMBL" id="JAKWFO010000005">
    <property type="protein sequence ID" value="KAI9635701.1"/>
    <property type="molecule type" value="Genomic_DNA"/>
</dbReference>
<comment type="caution">
    <text evidence="3">The sequence shown here is derived from an EMBL/GenBank/DDBJ whole genome shotgun (WGS) entry which is preliminary data.</text>
</comment>
<evidence type="ECO:0000259" key="2">
    <source>
        <dbReference type="Pfam" id="PF01368"/>
    </source>
</evidence>
<protein>
    <recommendedName>
        <fullName evidence="2">DDH domain-containing protein</fullName>
    </recommendedName>
</protein>
<dbReference type="PANTHER" id="PTHR30255:SF2">
    <property type="entry name" value="SINGLE-STRANDED-DNA-SPECIFIC EXONUCLEASE RECJ"/>
    <property type="match status" value="1"/>
</dbReference>
<proteinExistence type="predicted"/>
<dbReference type="RefSeq" id="XP_052945478.1">
    <property type="nucleotide sequence ID" value="XM_053086952.1"/>
</dbReference>
<dbReference type="GeneID" id="77726153"/>
<feature type="region of interest" description="Disordered" evidence="1">
    <location>
        <begin position="1"/>
        <end position="38"/>
    </location>
</feature>
<gene>
    <name evidence="3" type="ORF">MKK02DRAFT_24910</name>
</gene>
<dbReference type="AlphaFoldDB" id="A0AA38LVS2"/>
<dbReference type="GO" id="GO:0004527">
    <property type="term" value="F:exonuclease activity"/>
    <property type="evidence" value="ECO:0007669"/>
    <property type="project" value="UniProtKB-KW"/>
</dbReference>
<accession>A0AA38LVS2</accession>
<keyword evidence="4" id="KW-1185">Reference proteome</keyword>
<dbReference type="InterPro" id="IPR038763">
    <property type="entry name" value="DHH_sf"/>
</dbReference>
<feature type="compositionally biased region" description="Low complexity" evidence="1">
    <location>
        <begin position="1"/>
        <end position="15"/>
    </location>
</feature>
<dbReference type="Gene3D" id="3.90.1640.30">
    <property type="match status" value="1"/>
</dbReference>
<evidence type="ECO:0000256" key="1">
    <source>
        <dbReference type="SAM" id="MobiDB-lite"/>
    </source>
</evidence>
<dbReference type="InterPro" id="IPR051673">
    <property type="entry name" value="SSDNA_exonuclease_RecJ"/>
</dbReference>
<dbReference type="Pfam" id="PF01368">
    <property type="entry name" value="DHH"/>
    <property type="match status" value="1"/>
</dbReference>
<evidence type="ECO:0000313" key="4">
    <source>
        <dbReference type="Proteomes" id="UP001164286"/>
    </source>
</evidence>
<dbReference type="PANTHER" id="PTHR30255">
    <property type="entry name" value="SINGLE-STRANDED-DNA-SPECIFIC EXONUCLEASE RECJ"/>
    <property type="match status" value="1"/>
</dbReference>
<dbReference type="Proteomes" id="UP001164286">
    <property type="component" value="Unassembled WGS sequence"/>
</dbReference>
<reference evidence="3" key="1">
    <citation type="journal article" date="2022" name="G3 (Bethesda)">
        <title>High quality genome of the basidiomycete yeast Dioszegia hungarica PDD-24b-2 isolated from cloud water.</title>
        <authorList>
            <person name="Jarrige D."/>
            <person name="Haridas S."/>
            <person name="Bleykasten-Grosshans C."/>
            <person name="Joly M."/>
            <person name="Nadalig T."/>
            <person name="Sancelme M."/>
            <person name="Vuilleumier S."/>
            <person name="Grigoriev I.V."/>
            <person name="Amato P."/>
            <person name="Bringel F."/>
        </authorList>
    </citation>
    <scope>NUCLEOTIDE SEQUENCE</scope>
    <source>
        <strain evidence="3">PDD-24b-2</strain>
    </source>
</reference>